<evidence type="ECO:0000259" key="14">
    <source>
        <dbReference type="PROSITE" id="PS50163"/>
    </source>
</evidence>
<evidence type="ECO:0000256" key="1">
    <source>
        <dbReference type="ARBA" id="ARBA00009391"/>
    </source>
</evidence>
<evidence type="ECO:0000256" key="5">
    <source>
        <dbReference type="ARBA" id="ARBA00022840"/>
    </source>
</evidence>
<keyword evidence="8 10" id="KW-0234">DNA repair</keyword>
<keyword evidence="7 10" id="KW-0233">DNA recombination</keyword>
<evidence type="ECO:0000256" key="4">
    <source>
        <dbReference type="ARBA" id="ARBA00022763"/>
    </source>
</evidence>
<dbReference type="GO" id="GO:0005524">
    <property type="term" value="F:ATP binding"/>
    <property type="evidence" value="ECO:0007669"/>
    <property type="project" value="UniProtKB-UniRule"/>
</dbReference>
<dbReference type="PRINTS" id="PR00142">
    <property type="entry name" value="RECA"/>
</dbReference>
<proteinExistence type="inferred from homology"/>
<feature type="binding site" evidence="10">
    <location>
        <begin position="90"/>
        <end position="97"/>
    </location>
    <ligand>
        <name>ATP</name>
        <dbReference type="ChEBI" id="CHEBI:30616"/>
    </ligand>
</feature>
<dbReference type="EMBL" id="CP015902">
    <property type="protein sequence ID" value="ARE20907.1"/>
    <property type="molecule type" value="Genomic_DNA"/>
</dbReference>
<dbReference type="GO" id="GO:0006281">
    <property type="term" value="P:DNA repair"/>
    <property type="evidence" value="ECO:0007669"/>
    <property type="project" value="UniProtKB-UniRule"/>
</dbReference>
<evidence type="ECO:0000313" key="16">
    <source>
        <dbReference type="Proteomes" id="UP000192095"/>
    </source>
</evidence>
<dbReference type="InterPro" id="IPR049428">
    <property type="entry name" value="RecA-like_N"/>
</dbReference>
<dbReference type="AlphaFoldDB" id="A0A1V0P2K7"/>
<evidence type="ECO:0000259" key="13">
    <source>
        <dbReference type="PROSITE" id="PS50162"/>
    </source>
</evidence>
<dbReference type="PANTHER" id="PTHR45900">
    <property type="entry name" value="RECA"/>
    <property type="match status" value="1"/>
</dbReference>
<dbReference type="Gene3D" id="3.40.50.300">
    <property type="entry name" value="P-loop containing nucleotide triphosphate hydrolases"/>
    <property type="match status" value="1"/>
</dbReference>
<dbReference type="PROSITE" id="PS50162">
    <property type="entry name" value="RECA_2"/>
    <property type="match status" value="1"/>
</dbReference>
<dbReference type="HAMAP" id="MF_00268">
    <property type="entry name" value="RecA"/>
    <property type="match status" value="1"/>
</dbReference>
<dbReference type="GO" id="GO:0006310">
    <property type="term" value="P:DNA recombination"/>
    <property type="evidence" value="ECO:0007669"/>
    <property type="project" value="UniProtKB-UniRule"/>
</dbReference>
<keyword evidence="10" id="KW-0963">Cytoplasm</keyword>
<keyword evidence="6 10" id="KW-0238">DNA-binding</keyword>
<dbReference type="Pfam" id="PF21096">
    <property type="entry name" value="RecA_C"/>
    <property type="match status" value="1"/>
</dbReference>
<keyword evidence="4 10" id="KW-0227">DNA damage</keyword>
<dbReference type="InterPro" id="IPR020587">
    <property type="entry name" value="RecA_monomer-monomer_interface"/>
</dbReference>
<dbReference type="GO" id="GO:0003697">
    <property type="term" value="F:single-stranded DNA binding"/>
    <property type="evidence" value="ECO:0007669"/>
    <property type="project" value="UniProtKB-UniRule"/>
</dbReference>
<feature type="domain" description="RecA family profile 2" evidence="14">
    <location>
        <begin position="221"/>
        <end position="294"/>
    </location>
</feature>
<dbReference type="Proteomes" id="UP000192095">
    <property type="component" value="Chromosome"/>
</dbReference>
<organism evidence="15 16">
    <name type="scientific">Lactococcus lactis subsp. lactis</name>
    <name type="common">Streptococcus lactis</name>
    <dbReference type="NCBI Taxonomy" id="1360"/>
    <lineage>
        <taxon>Bacteria</taxon>
        <taxon>Bacillati</taxon>
        <taxon>Bacillota</taxon>
        <taxon>Bacilli</taxon>
        <taxon>Lactobacillales</taxon>
        <taxon>Streptococcaceae</taxon>
        <taxon>Lactococcus</taxon>
    </lineage>
</organism>
<evidence type="ECO:0000256" key="6">
    <source>
        <dbReference type="ARBA" id="ARBA00023125"/>
    </source>
</evidence>
<dbReference type="InterPro" id="IPR013765">
    <property type="entry name" value="DNA_recomb/repair_RecA"/>
</dbReference>
<reference evidence="15 16" key="1">
    <citation type="journal article" date="2017" name="BMC Genomics">
        <title>Comparative and functional genomics of the Lactococcus lactis taxon; insights into evolution and niche adaptation.</title>
        <authorList>
            <person name="Kelleher P."/>
            <person name="Bottacini F."/>
            <person name="Mahony J."/>
            <person name="Kilcawley K.N."/>
            <person name="van Sinderen D."/>
        </authorList>
    </citation>
    <scope>NUCLEOTIDE SEQUENCE [LARGE SCALE GENOMIC DNA]</scope>
    <source>
        <strain evidence="15 16">UC06</strain>
    </source>
</reference>
<comment type="similarity">
    <text evidence="1 10 12">Belongs to the RecA family.</text>
</comment>
<gene>
    <name evidence="10 15" type="primary">recA</name>
    <name evidence="15" type="ORF">LLUC06_1362</name>
</gene>
<evidence type="ECO:0000256" key="2">
    <source>
        <dbReference type="ARBA" id="ARBA00015553"/>
    </source>
</evidence>
<dbReference type="InterPro" id="IPR003593">
    <property type="entry name" value="AAA+_ATPase"/>
</dbReference>
<sequence length="352" mass="38429">MENPESERRGETTVLSKRRTIKQITDPLEKQKALQATMQRLNDKYGDDLIMNESAKKEMRVQALPSGILSLDLAMGIGGYPRGRLIEVFGAESSGKTTVALHAVAQAQKLGGIAAYIDVENSLDPDYAESIGVNLDDLIFSQPDSGEKAFDALEELVKTGALDLIVIDSVAALTPQAEIDGVNLQAELAKMMSERLKRIVSLVNKSKTVVLFINQVRSNLSGFLGTGETTPGGKALKFYTSIRIEVKTSEKIKQGELAIGKKTTLTTVKNKVASPFKKAVVENIWGEGFAPTVDIVTCAAKADVVQQSGKWYSFKGQKIGNGIFEVKDYLKTHSQVLYMIEENTRQKLGLTK</sequence>
<evidence type="ECO:0000256" key="3">
    <source>
        <dbReference type="ARBA" id="ARBA00022741"/>
    </source>
</evidence>
<dbReference type="InterPro" id="IPR049261">
    <property type="entry name" value="RecA-like_C"/>
</dbReference>
<dbReference type="SMART" id="SM00382">
    <property type="entry name" value="AAA"/>
    <property type="match status" value="1"/>
</dbReference>
<evidence type="ECO:0000256" key="9">
    <source>
        <dbReference type="ARBA" id="ARBA00023236"/>
    </source>
</evidence>
<evidence type="ECO:0000256" key="7">
    <source>
        <dbReference type="ARBA" id="ARBA00023172"/>
    </source>
</evidence>
<accession>A0A1V0P2K7</accession>
<evidence type="ECO:0000256" key="12">
    <source>
        <dbReference type="RuleBase" id="RU004527"/>
    </source>
</evidence>
<evidence type="ECO:0000256" key="8">
    <source>
        <dbReference type="ARBA" id="ARBA00023204"/>
    </source>
</evidence>
<dbReference type="GO" id="GO:0005829">
    <property type="term" value="C:cytosol"/>
    <property type="evidence" value="ECO:0007669"/>
    <property type="project" value="TreeGrafter"/>
</dbReference>
<evidence type="ECO:0000313" key="15">
    <source>
        <dbReference type="EMBL" id="ARE20907.1"/>
    </source>
</evidence>
<dbReference type="RefSeq" id="WP_081213527.1">
    <property type="nucleotide sequence ID" value="NZ_CP015902.2"/>
</dbReference>
<protein>
    <recommendedName>
        <fullName evidence="2 10">Protein RecA</fullName>
    </recommendedName>
    <alternativeName>
        <fullName evidence="10 11">Recombinase A</fullName>
    </alternativeName>
</protein>
<keyword evidence="3 10" id="KW-0547">Nucleotide-binding</keyword>
<dbReference type="CDD" id="cd00983">
    <property type="entry name" value="RecA"/>
    <property type="match status" value="1"/>
</dbReference>
<evidence type="ECO:0000256" key="11">
    <source>
        <dbReference type="RuleBase" id="RU000526"/>
    </source>
</evidence>
<comment type="subcellular location">
    <subcellularLocation>
        <location evidence="10">Cytoplasm</location>
    </subcellularLocation>
</comment>
<dbReference type="SUPFAM" id="SSF52540">
    <property type="entry name" value="P-loop containing nucleoside triphosphate hydrolases"/>
    <property type="match status" value="1"/>
</dbReference>
<dbReference type="GO" id="GO:0003684">
    <property type="term" value="F:damaged DNA binding"/>
    <property type="evidence" value="ECO:0007669"/>
    <property type="project" value="UniProtKB-UniRule"/>
</dbReference>
<dbReference type="GO" id="GO:0140664">
    <property type="term" value="F:ATP-dependent DNA damage sensor activity"/>
    <property type="evidence" value="ECO:0007669"/>
    <property type="project" value="InterPro"/>
</dbReference>
<dbReference type="InterPro" id="IPR023400">
    <property type="entry name" value="RecA_C_sf"/>
</dbReference>
<dbReference type="InterPro" id="IPR027417">
    <property type="entry name" value="P-loop_NTPase"/>
</dbReference>
<dbReference type="InterPro" id="IPR020588">
    <property type="entry name" value="RecA_ATP-bd"/>
</dbReference>
<dbReference type="InterPro" id="IPR020584">
    <property type="entry name" value="DNA_recomb/repair_RecA_CS"/>
</dbReference>
<dbReference type="Pfam" id="PF00154">
    <property type="entry name" value="RecA_N"/>
    <property type="match status" value="1"/>
</dbReference>
<dbReference type="GO" id="GO:0009432">
    <property type="term" value="P:SOS response"/>
    <property type="evidence" value="ECO:0007669"/>
    <property type="project" value="UniProtKB-UniRule"/>
</dbReference>
<dbReference type="PROSITE" id="PS50163">
    <property type="entry name" value="RECA_3"/>
    <property type="match status" value="1"/>
</dbReference>
<comment type="function">
    <text evidence="10">Can catalyze the hydrolysis of ATP in the presence of single-stranded DNA, the ATP-dependent uptake of single-stranded DNA by duplex DNA, and the ATP-dependent hybridization of homologous single-stranded DNAs. It interacts with LexA causing its activation and leading to its autocatalytic cleavage.</text>
</comment>
<dbReference type="PROSITE" id="PS00321">
    <property type="entry name" value="RECA_1"/>
    <property type="match status" value="1"/>
</dbReference>
<feature type="domain" description="RecA family profile 1" evidence="13">
    <location>
        <begin position="60"/>
        <end position="216"/>
    </location>
</feature>
<dbReference type="SUPFAM" id="SSF54752">
    <property type="entry name" value="RecA protein, C-terminal domain"/>
    <property type="match status" value="1"/>
</dbReference>
<name>A0A1V0P2K7_LACLL</name>
<keyword evidence="5 10" id="KW-0067">ATP-binding</keyword>
<dbReference type="PANTHER" id="PTHR45900:SF1">
    <property type="entry name" value="MITOCHONDRIAL DNA REPAIR PROTEIN RECA HOMOLOG-RELATED"/>
    <property type="match status" value="1"/>
</dbReference>
<evidence type="ECO:0000256" key="10">
    <source>
        <dbReference type="HAMAP-Rule" id="MF_00268"/>
    </source>
</evidence>
<keyword evidence="9 10" id="KW-0742">SOS response</keyword>
<dbReference type="NCBIfam" id="TIGR02012">
    <property type="entry name" value="tigrfam_recA"/>
    <property type="match status" value="1"/>
</dbReference>